<dbReference type="Proteomes" id="UP000829354">
    <property type="component" value="Chromosome V"/>
</dbReference>
<reference evidence="2 3" key="1">
    <citation type="submission" date="2022-04" db="EMBL/GenBank/DDBJ databases">
        <title>Chromosome-level reference genomes for two strains of Caenorhabditis briggsae: an improved platform for comparative genomics.</title>
        <authorList>
            <person name="Stevens L."/>
            <person name="Andersen E."/>
        </authorList>
    </citation>
    <scope>NUCLEOTIDE SEQUENCE [LARGE SCALE GENOMIC DNA]</scope>
    <source>
        <strain evidence="2">VX34</strain>
        <tissue evidence="2">Whole-organism</tissue>
    </source>
</reference>
<gene>
    <name evidence="2" type="ORF">L5515_009360</name>
</gene>
<feature type="region of interest" description="Disordered" evidence="1">
    <location>
        <begin position="35"/>
        <end position="83"/>
    </location>
</feature>
<feature type="compositionally biased region" description="Basic and acidic residues" evidence="1">
    <location>
        <begin position="65"/>
        <end position="83"/>
    </location>
</feature>
<dbReference type="EMBL" id="CP092624">
    <property type="protein sequence ID" value="UMM37668.1"/>
    <property type="molecule type" value="Genomic_DNA"/>
</dbReference>
<evidence type="ECO:0000313" key="2">
    <source>
        <dbReference type="EMBL" id="UMM37668.1"/>
    </source>
</evidence>
<keyword evidence="3" id="KW-1185">Reference proteome</keyword>
<evidence type="ECO:0000313" key="3">
    <source>
        <dbReference type="Proteomes" id="UP000829354"/>
    </source>
</evidence>
<name>A0AAE9F7T3_CAEBR</name>
<protein>
    <submittedName>
        <fullName evidence="2">Uncharacterized protein</fullName>
    </submittedName>
</protein>
<evidence type="ECO:0000256" key="1">
    <source>
        <dbReference type="SAM" id="MobiDB-lite"/>
    </source>
</evidence>
<accession>A0AAE9F7T3</accession>
<dbReference type="AlphaFoldDB" id="A0AAE9F7T3"/>
<sequence length="83" mass="9684">MDEPVIKDKVIEGEFDFTFKNGEYVEKKKSDELCEDIKPEPKESDSEFEKVSTELSEMQNLSEENAEKSFENDQVGDRYDCAY</sequence>
<proteinExistence type="predicted"/>
<feature type="compositionally biased region" description="Polar residues" evidence="1">
    <location>
        <begin position="53"/>
        <end position="63"/>
    </location>
</feature>
<feature type="compositionally biased region" description="Basic and acidic residues" evidence="1">
    <location>
        <begin position="35"/>
        <end position="52"/>
    </location>
</feature>
<organism evidence="2 3">
    <name type="scientific">Caenorhabditis briggsae</name>
    <dbReference type="NCBI Taxonomy" id="6238"/>
    <lineage>
        <taxon>Eukaryota</taxon>
        <taxon>Metazoa</taxon>
        <taxon>Ecdysozoa</taxon>
        <taxon>Nematoda</taxon>
        <taxon>Chromadorea</taxon>
        <taxon>Rhabditida</taxon>
        <taxon>Rhabditina</taxon>
        <taxon>Rhabditomorpha</taxon>
        <taxon>Rhabditoidea</taxon>
        <taxon>Rhabditidae</taxon>
        <taxon>Peloderinae</taxon>
        <taxon>Caenorhabditis</taxon>
    </lineage>
</organism>